<evidence type="ECO:0008006" key="3">
    <source>
        <dbReference type="Google" id="ProtNLM"/>
    </source>
</evidence>
<sequence>MSVQFVLDAAGKQTAVLVPIREWERIQKSLQKPAAAKKAAAPGAAAKERFKEEFREAVREMKLMEAGKIPKYPLHQLLAELDNEP</sequence>
<protein>
    <recommendedName>
        <fullName evidence="3">Prevent-host-death protein</fullName>
    </recommendedName>
</protein>
<accession>A0ABX2FJM1</accession>
<dbReference type="RefSeq" id="WP_173808096.1">
    <property type="nucleotide sequence ID" value="NZ_JABSNP010000001.1"/>
</dbReference>
<evidence type="ECO:0000313" key="1">
    <source>
        <dbReference type="EMBL" id="NRT17308.1"/>
    </source>
</evidence>
<gene>
    <name evidence="1" type="ORF">HNP98_000111</name>
</gene>
<proteinExistence type="predicted"/>
<keyword evidence="2" id="KW-1185">Reference proteome</keyword>
<name>A0ABX2FJM1_9BACT</name>
<dbReference type="Proteomes" id="UP000779507">
    <property type="component" value="Unassembled WGS sequence"/>
</dbReference>
<organism evidence="1 2">
    <name type="scientific">Hymenobacter caeli</name>
    <dbReference type="NCBI Taxonomy" id="2735894"/>
    <lineage>
        <taxon>Bacteria</taxon>
        <taxon>Pseudomonadati</taxon>
        <taxon>Bacteroidota</taxon>
        <taxon>Cytophagia</taxon>
        <taxon>Cytophagales</taxon>
        <taxon>Hymenobacteraceae</taxon>
        <taxon>Hymenobacter</taxon>
    </lineage>
</organism>
<dbReference type="EMBL" id="JABSNP010000001">
    <property type="protein sequence ID" value="NRT17308.1"/>
    <property type="molecule type" value="Genomic_DNA"/>
</dbReference>
<reference evidence="1 2" key="1">
    <citation type="submission" date="2020-05" db="EMBL/GenBank/DDBJ databases">
        <title>Genomic Encyclopedia of Type Strains, Phase IV (KMG-V): Genome sequencing to study the core and pangenomes of soil and plant-associated prokaryotes.</title>
        <authorList>
            <person name="Whitman W."/>
        </authorList>
    </citation>
    <scope>NUCLEOTIDE SEQUENCE [LARGE SCALE GENOMIC DNA]</scope>
    <source>
        <strain evidence="1 2">9A</strain>
    </source>
</reference>
<comment type="caution">
    <text evidence="1">The sequence shown here is derived from an EMBL/GenBank/DDBJ whole genome shotgun (WGS) entry which is preliminary data.</text>
</comment>
<evidence type="ECO:0000313" key="2">
    <source>
        <dbReference type="Proteomes" id="UP000779507"/>
    </source>
</evidence>